<dbReference type="PANTHER" id="PTHR35335:SF1">
    <property type="entry name" value="UPF0716 PROTEIN FXSA"/>
    <property type="match status" value="1"/>
</dbReference>
<keyword evidence="1" id="KW-1133">Transmembrane helix</keyword>
<dbReference type="RefSeq" id="WP_036831437.1">
    <property type="nucleotide sequence ID" value="NZ_AVPG01000001.1"/>
</dbReference>
<dbReference type="EMBL" id="AVPG01000001">
    <property type="protein sequence ID" value="KGX89095.1"/>
    <property type="molecule type" value="Genomic_DNA"/>
</dbReference>
<keyword evidence="1" id="KW-0472">Membrane</keyword>
<proteinExistence type="predicted"/>
<dbReference type="InterPro" id="IPR007313">
    <property type="entry name" value="FxsA"/>
</dbReference>
<name>A0A0A5GDB5_9BACI</name>
<dbReference type="NCBIfam" id="NF008528">
    <property type="entry name" value="PRK11463.1-2"/>
    <property type="match status" value="1"/>
</dbReference>
<dbReference type="Pfam" id="PF04186">
    <property type="entry name" value="FxsA"/>
    <property type="match status" value="1"/>
</dbReference>
<feature type="transmembrane region" description="Helical" evidence="1">
    <location>
        <begin position="72"/>
        <end position="101"/>
    </location>
</feature>
<sequence length="131" mass="14518">MFRWLLLFILVVPAIEIGVLVWAGNMVGPLWVILLIIATGVLGAYLAKQQGLDTLNKARDNMQMGILPHEEIFDGICILIGAVVLLTPGFVTDAIGFILLFPVTRNPIKRALQRTVSKMIESGNITVFRRF</sequence>
<dbReference type="GO" id="GO:0016020">
    <property type="term" value="C:membrane"/>
    <property type="evidence" value="ECO:0007669"/>
    <property type="project" value="InterPro"/>
</dbReference>
<dbReference type="eggNOG" id="COG3030">
    <property type="taxonomic scope" value="Bacteria"/>
</dbReference>
<keyword evidence="1" id="KW-0812">Transmembrane</keyword>
<dbReference type="Proteomes" id="UP000030401">
    <property type="component" value="Unassembled WGS sequence"/>
</dbReference>
<dbReference type="OrthoDB" id="9792788at2"/>
<evidence type="ECO:0000313" key="3">
    <source>
        <dbReference type="Proteomes" id="UP000030401"/>
    </source>
</evidence>
<gene>
    <name evidence="2" type="ORF">N784_01850</name>
</gene>
<feature type="transmembrane region" description="Helical" evidence="1">
    <location>
        <begin position="30"/>
        <end position="47"/>
    </location>
</feature>
<evidence type="ECO:0000256" key="1">
    <source>
        <dbReference type="SAM" id="Phobius"/>
    </source>
</evidence>
<reference evidence="2 3" key="1">
    <citation type="submission" date="2013-08" db="EMBL/GenBank/DDBJ databases">
        <authorList>
            <person name="Huang J."/>
            <person name="Wang G."/>
        </authorList>
    </citation>
    <scope>NUCLEOTIDE SEQUENCE [LARGE SCALE GENOMIC DNA]</scope>
    <source>
        <strain evidence="2 3">JSM 072002</strain>
    </source>
</reference>
<dbReference type="PANTHER" id="PTHR35335">
    <property type="entry name" value="UPF0716 PROTEIN FXSA"/>
    <property type="match status" value="1"/>
</dbReference>
<dbReference type="STRING" id="1385512.N784_01850"/>
<organism evidence="2 3">
    <name type="scientific">Pontibacillus litoralis JSM 072002</name>
    <dbReference type="NCBI Taxonomy" id="1385512"/>
    <lineage>
        <taxon>Bacteria</taxon>
        <taxon>Bacillati</taxon>
        <taxon>Bacillota</taxon>
        <taxon>Bacilli</taxon>
        <taxon>Bacillales</taxon>
        <taxon>Bacillaceae</taxon>
        <taxon>Pontibacillus</taxon>
    </lineage>
</organism>
<feature type="transmembrane region" description="Helical" evidence="1">
    <location>
        <begin position="6"/>
        <end position="23"/>
    </location>
</feature>
<comment type="caution">
    <text evidence="2">The sequence shown here is derived from an EMBL/GenBank/DDBJ whole genome shotgun (WGS) entry which is preliminary data.</text>
</comment>
<dbReference type="AlphaFoldDB" id="A0A0A5GDB5"/>
<protein>
    <submittedName>
        <fullName evidence="2">Exlusion protein FxsA</fullName>
    </submittedName>
</protein>
<keyword evidence="3" id="KW-1185">Reference proteome</keyword>
<accession>A0A0A5GDB5</accession>
<evidence type="ECO:0000313" key="2">
    <source>
        <dbReference type="EMBL" id="KGX89095.1"/>
    </source>
</evidence>